<evidence type="ECO:0000256" key="1">
    <source>
        <dbReference type="SAM" id="Coils"/>
    </source>
</evidence>
<feature type="region of interest" description="Disordered" evidence="2">
    <location>
        <begin position="1"/>
        <end position="74"/>
    </location>
</feature>
<keyword evidence="1" id="KW-0175">Coiled coil</keyword>
<protein>
    <submittedName>
        <fullName evidence="3">Uncharacterized protein</fullName>
    </submittedName>
</protein>
<keyword evidence="4" id="KW-1185">Reference proteome</keyword>
<feature type="compositionally biased region" description="Pro residues" evidence="2">
    <location>
        <begin position="10"/>
        <end position="20"/>
    </location>
</feature>
<reference evidence="3" key="1">
    <citation type="submission" date="2019-04" db="EMBL/GenBank/DDBJ databases">
        <title>Sequencing of skin fungus with MAO and IRED activity.</title>
        <authorList>
            <person name="Marsaioli A.J."/>
            <person name="Bonatto J.M.C."/>
            <person name="Reis Junior O."/>
        </authorList>
    </citation>
    <scope>NUCLEOTIDE SEQUENCE</scope>
    <source>
        <strain evidence="3">28M1</strain>
    </source>
</reference>
<organism evidence="3 4">
    <name type="scientific">Didymella heteroderae</name>
    <dbReference type="NCBI Taxonomy" id="1769908"/>
    <lineage>
        <taxon>Eukaryota</taxon>
        <taxon>Fungi</taxon>
        <taxon>Dikarya</taxon>
        <taxon>Ascomycota</taxon>
        <taxon>Pezizomycotina</taxon>
        <taxon>Dothideomycetes</taxon>
        <taxon>Pleosporomycetidae</taxon>
        <taxon>Pleosporales</taxon>
        <taxon>Pleosporineae</taxon>
        <taxon>Didymellaceae</taxon>
        <taxon>Didymella</taxon>
    </lineage>
</organism>
<dbReference type="OrthoDB" id="3799243at2759"/>
<dbReference type="EMBL" id="SWKV01000002">
    <property type="protein sequence ID" value="KAF3047506.1"/>
    <property type="molecule type" value="Genomic_DNA"/>
</dbReference>
<sequence length="574" mass="66537">MADFEAEPPDGLPSTPPPAPLSELPRMPAPIEGETATDAEAELRSQPDEEEEDERHSRLDDEDELFDDGDDDPAHVITKLMAALKDEKRERARGNDEWRDFWREKRQEMYEQMAEIKRLSEKLELAEKQKDVPLEQAELDQKIKDKLEQAQMQKQEALEQQKAAYEARIKKQVALKKVAKQKHENALADAAKKNEELEKTLAATKKSNARIAADVELVVLDDVVKLKDLIKEFEDAKLQVQQILAAPSDPKQKSAWLDQQEKSRARQKRFDDFMDEFVRRLHTSQYTADGISRVKHWYADEKSRPKNLPAPPGQPRYTEQEALKIYEEGRTTGIYVRKQAECLLEDSDISDFWSEEEYSDAEELNFAAEDEQMLAEHEFSQQELEIPECEDVGQPEDWNEAEHEEFVRLVDAISEVGLLPLIRRAIKSEADSGSCLGTRYLEKSKEWTFNGLLTLCTVHKRVLVELTHGNLVLATQQEITYARDRWAEYDEWVDQNTPMNENWAAEAAVAAMEKETRRQRKKMTRTFDAEELLEAYAMCEKLKTYPGWSSNPKTKANMECIEEIIRRYKEELRQ</sequence>
<gene>
    <name evidence="3" type="ORF">E8E12_009524</name>
</gene>
<comment type="caution">
    <text evidence="3">The sequence shown here is derived from an EMBL/GenBank/DDBJ whole genome shotgun (WGS) entry which is preliminary data.</text>
</comment>
<evidence type="ECO:0000313" key="3">
    <source>
        <dbReference type="EMBL" id="KAF3047506.1"/>
    </source>
</evidence>
<accession>A0A9P5C508</accession>
<dbReference type="AlphaFoldDB" id="A0A9P5C508"/>
<evidence type="ECO:0000256" key="2">
    <source>
        <dbReference type="SAM" id="MobiDB-lite"/>
    </source>
</evidence>
<feature type="coiled-coil region" evidence="1">
    <location>
        <begin position="106"/>
        <end position="246"/>
    </location>
</feature>
<dbReference type="Proteomes" id="UP000758155">
    <property type="component" value="Unassembled WGS sequence"/>
</dbReference>
<proteinExistence type="predicted"/>
<evidence type="ECO:0000313" key="4">
    <source>
        <dbReference type="Proteomes" id="UP000758155"/>
    </source>
</evidence>
<name>A0A9P5C508_9PLEO</name>
<feature type="compositionally biased region" description="Acidic residues" evidence="2">
    <location>
        <begin position="60"/>
        <end position="71"/>
    </location>
</feature>